<organism evidence="2 3">
    <name type="scientific">Megaselia scalaris</name>
    <name type="common">Humpbacked fly</name>
    <name type="synonym">Phora scalaris</name>
    <dbReference type="NCBI Taxonomy" id="36166"/>
    <lineage>
        <taxon>Eukaryota</taxon>
        <taxon>Metazoa</taxon>
        <taxon>Ecdysozoa</taxon>
        <taxon>Arthropoda</taxon>
        <taxon>Hexapoda</taxon>
        <taxon>Insecta</taxon>
        <taxon>Pterygota</taxon>
        <taxon>Neoptera</taxon>
        <taxon>Endopterygota</taxon>
        <taxon>Diptera</taxon>
        <taxon>Brachycera</taxon>
        <taxon>Muscomorpha</taxon>
        <taxon>Platypezoidea</taxon>
        <taxon>Phoridae</taxon>
        <taxon>Megaseliini</taxon>
        <taxon>Megaselia</taxon>
    </lineage>
</organism>
<dbReference type="EnsemblMetazoa" id="MESCA010674-RA">
    <property type="protein sequence ID" value="MESCA010674-PA"/>
    <property type="gene ID" value="MESCA010674"/>
</dbReference>
<dbReference type="EMBL" id="CAQQ02117381">
    <property type="status" value="NOT_ANNOTATED_CDS"/>
    <property type="molecule type" value="Genomic_DNA"/>
</dbReference>
<proteinExistence type="predicted"/>
<feature type="compositionally biased region" description="Polar residues" evidence="1">
    <location>
        <begin position="94"/>
        <end position="118"/>
    </location>
</feature>
<evidence type="ECO:0000256" key="1">
    <source>
        <dbReference type="SAM" id="MobiDB-lite"/>
    </source>
</evidence>
<evidence type="ECO:0000313" key="2">
    <source>
        <dbReference type="EnsemblMetazoa" id="MESCA010674-PA"/>
    </source>
</evidence>
<dbReference type="AlphaFoldDB" id="T1H358"/>
<dbReference type="EMBL" id="CAQQ02117382">
    <property type="status" value="NOT_ANNOTATED_CDS"/>
    <property type="molecule type" value="Genomic_DNA"/>
</dbReference>
<protein>
    <submittedName>
        <fullName evidence="2">Uncharacterized protein</fullName>
    </submittedName>
</protein>
<evidence type="ECO:0000313" key="3">
    <source>
        <dbReference type="Proteomes" id="UP000015102"/>
    </source>
</evidence>
<sequence>MTGKHITNGNGLRLIIFAASRNTVAKIFFILLMCIGKKYGLAPRTLRPSSENEFFLLEISFVKLQNSSKMFCFSNGKELSESTFSCFTSFKKSPNNGEFSPPRNSSTDPSISMGSSLI</sequence>
<dbReference type="Proteomes" id="UP000015102">
    <property type="component" value="Unassembled WGS sequence"/>
</dbReference>
<name>T1H358_MEGSC</name>
<dbReference type="HOGENOM" id="CLU_2078925_0_0_1"/>
<accession>T1H358</accession>
<feature type="region of interest" description="Disordered" evidence="1">
    <location>
        <begin position="93"/>
        <end position="118"/>
    </location>
</feature>
<reference evidence="3" key="1">
    <citation type="submission" date="2013-02" db="EMBL/GenBank/DDBJ databases">
        <authorList>
            <person name="Hughes D."/>
        </authorList>
    </citation>
    <scope>NUCLEOTIDE SEQUENCE</scope>
    <source>
        <strain>Durham</strain>
        <strain evidence="3">NC isolate 2 -- Noor lab</strain>
    </source>
</reference>
<reference evidence="2" key="2">
    <citation type="submission" date="2015-06" db="UniProtKB">
        <authorList>
            <consortium name="EnsemblMetazoa"/>
        </authorList>
    </citation>
    <scope>IDENTIFICATION</scope>
</reference>
<keyword evidence="3" id="KW-1185">Reference proteome</keyword>